<dbReference type="Proteomes" id="UP000318483">
    <property type="component" value="Chromosome"/>
</dbReference>
<evidence type="ECO:0000313" key="4">
    <source>
        <dbReference type="Proteomes" id="UP000318483"/>
    </source>
</evidence>
<keyword evidence="1" id="KW-0472">Membrane</keyword>
<dbReference type="KEGG" id="lit:FPZ52_10290"/>
<feature type="transmembrane region" description="Helical" evidence="1">
    <location>
        <begin position="6"/>
        <end position="25"/>
    </location>
</feature>
<protein>
    <submittedName>
        <fullName evidence="3">PAS domain-containing protein</fullName>
    </submittedName>
</protein>
<dbReference type="AlphaFoldDB" id="A0A5B8IA02"/>
<dbReference type="Pfam" id="PF12860">
    <property type="entry name" value="PAS_7"/>
    <property type="match status" value="1"/>
</dbReference>
<evidence type="ECO:0000256" key="1">
    <source>
        <dbReference type="SAM" id="Phobius"/>
    </source>
</evidence>
<name>A0A5B8IA02_9RHOB</name>
<evidence type="ECO:0000259" key="2">
    <source>
        <dbReference type="SMART" id="SM00091"/>
    </source>
</evidence>
<dbReference type="InterPro" id="IPR035965">
    <property type="entry name" value="PAS-like_dom_sf"/>
</dbReference>
<feature type="domain" description="PAS" evidence="2">
    <location>
        <begin position="272"/>
        <end position="339"/>
    </location>
</feature>
<proteinExistence type="predicted"/>
<feature type="domain" description="PAS" evidence="2">
    <location>
        <begin position="156"/>
        <end position="223"/>
    </location>
</feature>
<dbReference type="OrthoDB" id="9797304at2"/>
<dbReference type="Gene3D" id="3.30.450.20">
    <property type="entry name" value="PAS domain"/>
    <property type="match status" value="1"/>
</dbReference>
<keyword evidence="1" id="KW-0812">Transmembrane</keyword>
<dbReference type="EMBL" id="CP042261">
    <property type="protein sequence ID" value="QDY69966.1"/>
    <property type="molecule type" value="Genomic_DNA"/>
</dbReference>
<sequence>MSSLPELIQIGLVSVAATALVLVVLTRKGKAEVMSSPLFLGARSKEIVFLFDGPVLADATPQARALLPDQPPNTSDLERFCHVFAQSFRGMEDALNRSAGVARLNASGGPTLSGTQMDISRNGTITRIELTTPSSPSLTEDEEAEPALAAINSELAILRSISESLPCVVWILDHDGQVRWANTAYMRLAERMHDAQRLSGWPPPHIFEKSKPTITGILPETGKTRIALDVPGGDTPVWFDAMAIARNGETLYFATPIDDLVKAESSLREFIQTLTKTFAQLTIGLAIFDRKRRLAMFNPALIDLCGLPPPLLSGRPSLHAFLDALRERQRIPEPKDYRAWREKIAQLESAADGPGYEEAWHLPHGQILRVTGRPHPDGAVAFLFEDISSEIYMTRSFRAALDTGQAVLDRSDDALVVFSRSGAIVLSNKAYTKLWQSDPETDLTDQGIINATRLWQSRCNPTPIWGDLREFVLDLRDRHDWESDIEMADGRRLNCEVVPLPNGETLVRFAALRYPAAIGA</sequence>
<accession>A0A5B8IA02</accession>
<gene>
    <name evidence="3" type="ORF">FPZ52_10290</name>
</gene>
<dbReference type="InterPro" id="IPR000014">
    <property type="entry name" value="PAS"/>
</dbReference>
<keyword evidence="1" id="KW-1133">Transmembrane helix</keyword>
<dbReference type="Pfam" id="PF13188">
    <property type="entry name" value="PAS_8"/>
    <property type="match status" value="1"/>
</dbReference>
<organism evidence="3 4">
    <name type="scientific">Qingshengfaniella alkalisoli</name>
    <dbReference type="NCBI Taxonomy" id="2599296"/>
    <lineage>
        <taxon>Bacteria</taxon>
        <taxon>Pseudomonadati</taxon>
        <taxon>Pseudomonadota</taxon>
        <taxon>Alphaproteobacteria</taxon>
        <taxon>Rhodobacterales</taxon>
        <taxon>Paracoccaceae</taxon>
        <taxon>Qingshengfaniella</taxon>
    </lineage>
</organism>
<dbReference type="SUPFAM" id="SSF55785">
    <property type="entry name" value="PYP-like sensor domain (PAS domain)"/>
    <property type="match status" value="2"/>
</dbReference>
<evidence type="ECO:0000313" key="3">
    <source>
        <dbReference type="EMBL" id="QDY69966.1"/>
    </source>
</evidence>
<dbReference type="SMART" id="SM00091">
    <property type="entry name" value="PAS"/>
    <property type="match status" value="3"/>
</dbReference>
<reference evidence="3 4" key="1">
    <citation type="submission" date="2019-07" db="EMBL/GenBank/DDBJ databases">
        <title>Litoreibacter alkalisoli sp. nov., isolated from saline-alkaline soil.</title>
        <authorList>
            <person name="Wang S."/>
            <person name="Xu L."/>
            <person name="Xing Y.-T."/>
            <person name="Sun J.-Q."/>
        </authorList>
    </citation>
    <scope>NUCLEOTIDE SEQUENCE [LARGE SCALE GENOMIC DNA]</scope>
    <source>
        <strain evidence="3 4">LN3S51</strain>
    </source>
</reference>
<keyword evidence="4" id="KW-1185">Reference proteome</keyword>
<feature type="domain" description="PAS" evidence="2">
    <location>
        <begin position="402"/>
        <end position="470"/>
    </location>
</feature>